<feature type="domain" description="Peptidase M60" evidence="2">
    <location>
        <begin position="485"/>
        <end position="829"/>
    </location>
</feature>
<feature type="compositionally biased region" description="Low complexity" evidence="1">
    <location>
        <begin position="38"/>
        <end position="50"/>
    </location>
</feature>
<dbReference type="InterPro" id="IPR040711">
    <property type="entry name" value="IMPa_N_2"/>
</dbReference>
<organism evidence="3 4">
    <name type="scientific">Massilia eburnea</name>
    <dbReference type="NCBI Taxonomy" id="1776165"/>
    <lineage>
        <taxon>Bacteria</taxon>
        <taxon>Pseudomonadati</taxon>
        <taxon>Pseudomonadota</taxon>
        <taxon>Betaproteobacteria</taxon>
        <taxon>Burkholderiales</taxon>
        <taxon>Oxalobacteraceae</taxon>
        <taxon>Telluria group</taxon>
        <taxon>Massilia</taxon>
    </lineage>
</organism>
<comment type="caution">
    <text evidence="3">The sequence shown here is derived from an EMBL/GenBank/DDBJ whole genome shotgun (WGS) entry which is preliminary data.</text>
</comment>
<evidence type="ECO:0000313" key="3">
    <source>
        <dbReference type="EMBL" id="MTW10261.1"/>
    </source>
</evidence>
<dbReference type="Pfam" id="PF18650">
    <property type="entry name" value="IMPa_N_2"/>
    <property type="match status" value="1"/>
</dbReference>
<gene>
    <name evidence="3" type="ORF">GM658_06555</name>
</gene>
<dbReference type="NCBIfam" id="NF038322">
    <property type="entry name" value="ImpA_fam_HExGH"/>
    <property type="match status" value="1"/>
</dbReference>
<dbReference type="EMBL" id="WNKX01000004">
    <property type="protein sequence ID" value="MTW10261.1"/>
    <property type="molecule type" value="Genomic_DNA"/>
</dbReference>
<proteinExistence type="predicted"/>
<dbReference type="OrthoDB" id="9122461at2"/>
<dbReference type="Gene3D" id="1.10.390.30">
    <property type="entry name" value="Peptidase M60, enhancin-like domain 3"/>
    <property type="match status" value="1"/>
</dbReference>
<evidence type="ECO:0000256" key="1">
    <source>
        <dbReference type="SAM" id="MobiDB-lite"/>
    </source>
</evidence>
<feature type="region of interest" description="Disordered" evidence="1">
    <location>
        <begin position="38"/>
        <end position="59"/>
    </location>
</feature>
<name>A0A6L6QDQ4_9BURK</name>
<accession>A0A6L6QDQ4</accession>
<dbReference type="PROSITE" id="PS51723">
    <property type="entry name" value="PEPTIDASE_M60"/>
    <property type="match status" value="1"/>
</dbReference>
<dbReference type="Pfam" id="PF18642">
    <property type="entry name" value="IMPa_helical"/>
    <property type="match status" value="1"/>
</dbReference>
<dbReference type="AlphaFoldDB" id="A0A6L6QDQ4"/>
<reference evidence="3 4" key="1">
    <citation type="submission" date="2019-11" db="EMBL/GenBank/DDBJ databases">
        <title>Type strains purchased from KCTC, JCM and DSMZ.</title>
        <authorList>
            <person name="Lu H."/>
        </authorList>
    </citation>
    <scope>NUCLEOTIDE SEQUENCE [LARGE SCALE GENOMIC DNA]</scope>
    <source>
        <strain evidence="3 4">JCM 31587</strain>
    </source>
</reference>
<evidence type="ECO:0000259" key="2">
    <source>
        <dbReference type="PROSITE" id="PS51723"/>
    </source>
</evidence>
<dbReference type="Pfam" id="PF13402">
    <property type="entry name" value="Peptidase_M60"/>
    <property type="match status" value="1"/>
</dbReference>
<dbReference type="InterPro" id="IPR042279">
    <property type="entry name" value="Pep_M60_3"/>
</dbReference>
<dbReference type="Proteomes" id="UP000472320">
    <property type="component" value="Unassembled WGS sequence"/>
</dbReference>
<evidence type="ECO:0000313" key="4">
    <source>
        <dbReference type="Proteomes" id="UP000472320"/>
    </source>
</evidence>
<dbReference type="InterPro" id="IPR041549">
    <property type="entry name" value="IMPa_helical"/>
</dbReference>
<dbReference type="PROSITE" id="PS51257">
    <property type="entry name" value="PROKAR_LIPOPROTEIN"/>
    <property type="match status" value="1"/>
</dbReference>
<dbReference type="InterPro" id="IPR031161">
    <property type="entry name" value="Peptidase_M60_dom"/>
</dbReference>
<keyword evidence="4" id="KW-1185">Reference proteome</keyword>
<dbReference type="SMART" id="SM01276">
    <property type="entry name" value="M60-like"/>
    <property type="match status" value="1"/>
</dbReference>
<protein>
    <recommendedName>
        <fullName evidence="2">Peptidase M60 domain-containing protein</fullName>
    </recommendedName>
</protein>
<sequence length="956" mass="101502">MNMARLFTQHSGLRATIPLLFVAATLYGCGGGGGNGSDTAGAPGTGTSNPGTPPGPTTSALEVAMSSGNSSNVTLPTVLTAAQSLLSTQVAAYADVRQAISSNVGNIDWDPSHDSAYFTLQDAARNHLILPSNWKYNGATAGTGVALGIAGNTPVNNTRYAAFGGNPIGVPGNAEMDKLMANTVGWLSAAAAAPATFKVVVAQVPGTESYWFPHEKKVRDWFYAKYQGVTINGQASTGTQADDACDGAALAGCLQGANLLVIGSDQGKNYSGDTVLQAVSAAQARGIPVLYLNHNRDANDLATRLSTYFGLAHNSNYWGQEGLKAFAPASLPTQPAKLASIQALLTRLEQGTFSTTWSGCGTSSPVNCDGDATYMSEFGTQAAQIRTTMRQFDANGTRLFDQAGYQLEKLLVLLGDKYRENVSYPMDKTVNEQDFFRAYFSDATAYINRDSSAVAKNLGNFATMIPAATPTISQTVTVTLPTSGTREYLTGLYVIPGRKVTLTRTDGGTGTVKFGLNMLRDTTREFDKNLFDRPTQISSPRAALAANKAVSITSPYGGPLMLFIDAAASGSQTVTVQVDGVVTHPVLRNPNDPTAVAAFAAEVNSTVTNWVGFATDTLTLHSTLDHFKTTMASYNGDMAALASDTFKYTVKDTYELAGFNSSSGQLSLASAVTSFCNSKGWDCTGTQHRRDTMQHVISDVHALCGDGCSGNPYDQDWAFNPLGWGESHEIGHNIQPGRLKIYGGQSTEVSNNIFPMHKQMKFNLTAAGLASPIIARPNTGAAVFNDLKAALGTADPVTAMYNSTWSDTSYAANNSARVMFYRQLVEYARYYNPQFPDGWDLVTLLYLLDRDFGQAASTWATKATGFGFGAYAAYPGSISGNDFMLIATSNIIGRDMGPMFALWGITTSSEAKAQVAAYGYTAVQQLYFPMNYLSATPAKVGAPIVMTATATYPAGY</sequence>